<dbReference type="InterPro" id="IPR046880">
    <property type="entry name" value="TPR-S"/>
</dbReference>
<comment type="subcellular location">
    <subcellularLocation>
        <location evidence="1">Endoplasmic reticulum</location>
    </subcellularLocation>
    <subcellularLocation>
        <location evidence="2">Membrane</location>
    </subcellularLocation>
</comment>
<dbReference type="Pfam" id="PF00561">
    <property type="entry name" value="Abhydrolase_1"/>
    <property type="match status" value="1"/>
</dbReference>
<dbReference type="PANTHER" id="PTHR48182:SF2">
    <property type="entry name" value="PROTEIN SERAC1"/>
    <property type="match status" value="1"/>
</dbReference>
<dbReference type="RefSeq" id="WP_069810830.1">
    <property type="nucleotide sequence ID" value="NZ_CP017305.1"/>
</dbReference>
<dbReference type="STRING" id="274537.BIU88_11135"/>
<evidence type="ECO:0000313" key="6">
    <source>
        <dbReference type="EMBL" id="AOS84638.1"/>
    </source>
</evidence>
<evidence type="ECO:0000256" key="2">
    <source>
        <dbReference type="ARBA" id="ARBA00004370"/>
    </source>
</evidence>
<dbReference type="InterPro" id="IPR052374">
    <property type="entry name" value="SERAC1"/>
</dbReference>
<dbReference type="EMBL" id="CP017305">
    <property type="protein sequence ID" value="AOS84638.1"/>
    <property type="molecule type" value="Genomic_DNA"/>
</dbReference>
<evidence type="ECO:0000256" key="3">
    <source>
        <dbReference type="ARBA" id="ARBA00022824"/>
    </source>
</evidence>
<feature type="domain" description="AB hydrolase-1" evidence="5">
    <location>
        <begin position="19"/>
        <end position="152"/>
    </location>
</feature>
<keyword evidence="7" id="KW-1185">Reference proteome</keyword>
<dbReference type="SUPFAM" id="SSF53474">
    <property type="entry name" value="alpha/beta-Hydrolases"/>
    <property type="match status" value="1"/>
</dbReference>
<organism evidence="6 7">
    <name type="scientific">Chlorobaculum limnaeum</name>
    <dbReference type="NCBI Taxonomy" id="274537"/>
    <lineage>
        <taxon>Bacteria</taxon>
        <taxon>Pseudomonadati</taxon>
        <taxon>Chlorobiota</taxon>
        <taxon>Chlorobiia</taxon>
        <taxon>Chlorobiales</taxon>
        <taxon>Chlorobiaceae</taxon>
        <taxon>Chlorobaculum</taxon>
    </lineage>
</organism>
<sequence length="465" mass="51556">MATWQINDIRKTAANKACIIFIHGFNGDPTFTWGRFPDLLCHEPTMNGWDIVCFGYKSSLAPDLTGIWRGNPPIQTIADSLNTFIKSKFASRYDAFTMIAHSMGGLVVQRALLDDAVLAQKTDKVILFGTPSFGLDKAALFQLPILSELFRQPRDMGKKCKFIKSLRSDWKQQFGTAIPFGFLAVAGSEDEFVPRSSSIDGFLRDQYAVVPGDHLTLVKPEKATDASFTIAHGFITEKAGYLGPWGSDALACARRKRQQVIGQLEKNRANLDRQALVNLALALDELGRRKEAMNVLGDARRHGTDAMGVLAGRHKRNWLQDRIDEEARSALALYADAYEIAEANNDFAQAYYHGINLAFLALVYENDLGKARRIAHHVLEHCADAKQNEKANERLWRMATEGEANLLLGNIDVAIESFTSALQGPPVPEPWQLTSTARQALFIADKLGDEALAQSMLKLFSGDQP</sequence>
<protein>
    <recommendedName>
        <fullName evidence="5">AB hydrolase-1 domain-containing protein</fullName>
    </recommendedName>
</protein>
<evidence type="ECO:0000259" key="5">
    <source>
        <dbReference type="Pfam" id="PF00561"/>
    </source>
</evidence>
<dbReference type="KEGG" id="clz:BIU88_11135"/>
<evidence type="ECO:0000313" key="7">
    <source>
        <dbReference type="Proteomes" id="UP000095185"/>
    </source>
</evidence>
<evidence type="ECO:0000256" key="4">
    <source>
        <dbReference type="ARBA" id="ARBA00023136"/>
    </source>
</evidence>
<dbReference type="OrthoDB" id="596779at2"/>
<dbReference type="Proteomes" id="UP000095185">
    <property type="component" value="Chromosome"/>
</dbReference>
<dbReference type="InterPro" id="IPR000073">
    <property type="entry name" value="AB_hydrolase_1"/>
</dbReference>
<evidence type="ECO:0000256" key="1">
    <source>
        <dbReference type="ARBA" id="ARBA00004240"/>
    </source>
</evidence>
<dbReference type="Pfam" id="PF20308">
    <property type="entry name" value="TPR-S"/>
    <property type="match status" value="1"/>
</dbReference>
<reference evidence="6" key="1">
    <citation type="submission" date="2016-09" db="EMBL/GenBank/DDBJ databases">
        <title>Genome sequence of Chlorobaculum limnaeum.</title>
        <authorList>
            <person name="Liu Z."/>
            <person name="Tank M."/>
            <person name="Bryant D.A."/>
        </authorList>
    </citation>
    <scope>NUCLEOTIDE SEQUENCE [LARGE SCALE GENOMIC DNA]</scope>
    <source>
        <strain evidence="6">DSM 1677</strain>
    </source>
</reference>
<dbReference type="GO" id="GO:0016020">
    <property type="term" value="C:membrane"/>
    <property type="evidence" value="ECO:0007669"/>
    <property type="project" value="UniProtKB-SubCell"/>
</dbReference>
<dbReference type="PANTHER" id="PTHR48182">
    <property type="entry name" value="PROTEIN SERAC1"/>
    <property type="match status" value="1"/>
</dbReference>
<dbReference type="InterPro" id="IPR029058">
    <property type="entry name" value="AB_hydrolase_fold"/>
</dbReference>
<gene>
    <name evidence="6" type="ORF">BIU88_11135</name>
</gene>
<dbReference type="Gene3D" id="3.40.50.1820">
    <property type="entry name" value="alpha/beta hydrolase"/>
    <property type="match status" value="1"/>
</dbReference>
<dbReference type="AlphaFoldDB" id="A0A1D8D8S9"/>
<name>A0A1D8D8S9_CHLLM</name>
<proteinExistence type="predicted"/>
<keyword evidence="3" id="KW-0256">Endoplasmic reticulum</keyword>
<accession>A0A1D8D8S9</accession>
<keyword evidence="4" id="KW-0472">Membrane</keyword>